<dbReference type="PROSITE" id="PS00018">
    <property type="entry name" value="EF_HAND_1"/>
    <property type="match status" value="2"/>
</dbReference>
<name>A0A6J1GM29_CUCMO</name>
<reference evidence="4" key="1">
    <citation type="submission" date="2025-08" db="UniProtKB">
        <authorList>
            <consortium name="RefSeq"/>
        </authorList>
    </citation>
    <scope>IDENTIFICATION</scope>
    <source>
        <tissue evidence="4">Young leaves</tissue>
    </source>
</reference>
<gene>
    <name evidence="4" type="primary">LOC111455222</name>
</gene>
<accession>A0A6J1GM29</accession>
<dbReference type="InterPro" id="IPR011992">
    <property type="entry name" value="EF-hand-dom_pair"/>
</dbReference>
<sequence>MSVEILDSATIVSFVEDEEAFRATITEHFRELDMDRDGVLSYGEMLKELQSLRVLETHFGVDVKPDPEELSSVYASLFSQFDRDCNGKVDLGEFMAETRKMMLAMANGIGLSPVRMVLEENSFLKKAVDRESTKLAVA</sequence>
<dbReference type="Gene3D" id="1.10.238.10">
    <property type="entry name" value="EF-hand"/>
    <property type="match status" value="1"/>
</dbReference>
<dbReference type="SMART" id="SM00054">
    <property type="entry name" value="EFh"/>
    <property type="match status" value="2"/>
</dbReference>
<dbReference type="KEGG" id="cmos:111455222"/>
<dbReference type="GeneID" id="111455222"/>
<protein>
    <submittedName>
        <fullName evidence="4">Uncharacterized protein LOC111455222</fullName>
    </submittedName>
</protein>
<dbReference type="AlphaFoldDB" id="A0A6J1GM29"/>
<dbReference type="Pfam" id="PF13499">
    <property type="entry name" value="EF-hand_7"/>
    <property type="match status" value="1"/>
</dbReference>
<evidence type="ECO:0000313" key="4">
    <source>
        <dbReference type="RefSeq" id="XP_022952569.1"/>
    </source>
</evidence>
<dbReference type="PANTHER" id="PTHR34574:SF10">
    <property type="entry name" value="OS09G0482800 PROTEIN"/>
    <property type="match status" value="1"/>
</dbReference>
<dbReference type="Proteomes" id="UP000504609">
    <property type="component" value="Unplaced"/>
</dbReference>
<proteinExistence type="predicted"/>
<dbReference type="SUPFAM" id="SSF47473">
    <property type="entry name" value="EF-hand"/>
    <property type="match status" value="1"/>
</dbReference>
<dbReference type="PANTHER" id="PTHR34574">
    <property type="entry name" value="CALCIUM-BINDING EF-HAND FAMILY PROTEIN-RELATED"/>
    <property type="match status" value="1"/>
</dbReference>
<dbReference type="InterPro" id="IPR002048">
    <property type="entry name" value="EF_hand_dom"/>
</dbReference>
<keyword evidence="1" id="KW-0106">Calcium</keyword>
<dbReference type="InterPro" id="IPR018247">
    <property type="entry name" value="EF_Hand_1_Ca_BS"/>
</dbReference>
<evidence type="ECO:0000259" key="2">
    <source>
        <dbReference type="PROSITE" id="PS50222"/>
    </source>
</evidence>
<dbReference type="RefSeq" id="XP_022952569.1">
    <property type="nucleotide sequence ID" value="XM_023096801.1"/>
</dbReference>
<dbReference type="PROSITE" id="PS50222">
    <property type="entry name" value="EF_HAND_2"/>
    <property type="match status" value="2"/>
</dbReference>
<dbReference type="GO" id="GO:0005509">
    <property type="term" value="F:calcium ion binding"/>
    <property type="evidence" value="ECO:0007669"/>
    <property type="project" value="InterPro"/>
</dbReference>
<organism evidence="3 4">
    <name type="scientific">Cucurbita moschata</name>
    <name type="common">Winter crookneck squash</name>
    <name type="synonym">Cucurbita pepo var. moschata</name>
    <dbReference type="NCBI Taxonomy" id="3662"/>
    <lineage>
        <taxon>Eukaryota</taxon>
        <taxon>Viridiplantae</taxon>
        <taxon>Streptophyta</taxon>
        <taxon>Embryophyta</taxon>
        <taxon>Tracheophyta</taxon>
        <taxon>Spermatophyta</taxon>
        <taxon>Magnoliopsida</taxon>
        <taxon>eudicotyledons</taxon>
        <taxon>Gunneridae</taxon>
        <taxon>Pentapetalae</taxon>
        <taxon>rosids</taxon>
        <taxon>fabids</taxon>
        <taxon>Cucurbitales</taxon>
        <taxon>Cucurbitaceae</taxon>
        <taxon>Cucurbiteae</taxon>
        <taxon>Cucurbita</taxon>
    </lineage>
</organism>
<keyword evidence="3" id="KW-1185">Reference proteome</keyword>
<evidence type="ECO:0000313" key="3">
    <source>
        <dbReference type="Proteomes" id="UP000504609"/>
    </source>
</evidence>
<evidence type="ECO:0000256" key="1">
    <source>
        <dbReference type="ARBA" id="ARBA00022837"/>
    </source>
</evidence>
<feature type="domain" description="EF-hand" evidence="2">
    <location>
        <begin position="20"/>
        <end position="55"/>
    </location>
</feature>
<feature type="domain" description="EF-hand" evidence="2">
    <location>
        <begin position="69"/>
        <end position="104"/>
    </location>
</feature>